<evidence type="ECO:0000313" key="3">
    <source>
        <dbReference type="EMBL" id="AXK81904.1"/>
    </source>
</evidence>
<evidence type="ECO:0000256" key="2">
    <source>
        <dbReference type="SAM" id="SignalP"/>
    </source>
</evidence>
<proteinExistence type="predicted"/>
<reference evidence="3 4" key="1">
    <citation type="submission" date="2018-07" db="EMBL/GenBank/DDBJ databases">
        <authorList>
            <person name="Quirk P.G."/>
            <person name="Krulwich T.A."/>
        </authorList>
    </citation>
    <scope>NUCLEOTIDE SEQUENCE [LARGE SCALE GENOMIC DNA]</scope>
    <source>
        <strain evidence="3 4">CC-BB4</strain>
    </source>
</reference>
<evidence type="ECO:0000313" key="4">
    <source>
        <dbReference type="Proteomes" id="UP000254889"/>
    </source>
</evidence>
<feature type="signal peptide" evidence="2">
    <location>
        <begin position="1"/>
        <end position="25"/>
    </location>
</feature>
<name>A0A345ZYA7_9HYPH</name>
<feature type="chain" id="PRO_5016906636" evidence="2">
    <location>
        <begin position="26"/>
        <end position="249"/>
    </location>
</feature>
<dbReference type="Proteomes" id="UP000254889">
    <property type="component" value="Chromosome"/>
</dbReference>
<dbReference type="OrthoDB" id="7850882at2"/>
<dbReference type="InterPro" id="IPR021293">
    <property type="entry name" value="DUF2865"/>
</dbReference>
<accession>A0A345ZYA7</accession>
<evidence type="ECO:0000256" key="1">
    <source>
        <dbReference type="SAM" id="MobiDB-lite"/>
    </source>
</evidence>
<gene>
    <name evidence="3" type="ORF">DW352_16040</name>
</gene>
<dbReference type="AlphaFoldDB" id="A0A345ZYA7"/>
<feature type="compositionally biased region" description="Low complexity" evidence="1">
    <location>
        <begin position="234"/>
        <end position="249"/>
    </location>
</feature>
<dbReference type="EMBL" id="CP031417">
    <property type="protein sequence ID" value="AXK81904.1"/>
    <property type="molecule type" value="Genomic_DNA"/>
</dbReference>
<protein>
    <submittedName>
        <fullName evidence="3">DUF2865 domain-containing protein</fullName>
    </submittedName>
</protein>
<keyword evidence="2" id="KW-0732">Signal</keyword>
<organism evidence="3 4">
    <name type="scientific">Pseudolabrys taiwanensis</name>
    <dbReference type="NCBI Taxonomy" id="331696"/>
    <lineage>
        <taxon>Bacteria</taxon>
        <taxon>Pseudomonadati</taxon>
        <taxon>Pseudomonadota</taxon>
        <taxon>Alphaproteobacteria</taxon>
        <taxon>Hyphomicrobiales</taxon>
        <taxon>Xanthobacteraceae</taxon>
        <taxon>Pseudolabrys</taxon>
    </lineage>
</organism>
<feature type="region of interest" description="Disordered" evidence="1">
    <location>
        <begin position="221"/>
        <end position="249"/>
    </location>
</feature>
<dbReference type="RefSeq" id="WP_115692283.1">
    <property type="nucleotide sequence ID" value="NZ_CP031417.1"/>
</dbReference>
<sequence>MRARLRKALFGLSAGVLATTITAFAVPDTAAAQGLFETLFGGLRRAIERPAMSRSSYSDPYNSYARAADSPPAQREASGPSRGFCVRTCDGRYFPVQAAGNVSAAEMCHAFCPAAETKIYSGSNIDYATARDGSRYADLDNAFLYRQKMVQGCTCNGRDAYGLAHIKAAEDPTLKPGDVVVNRTGLVAYTGGKNKSADFTPVQSYSGFSKSYREMLSSLKLMQPNPGAPPDVVSSIPSASNSRSAQLGR</sequence>
<dbReference type="KEGG" id="ptaw:DW352_16040"/>
<keyword evidence="4" id="KW-1185">Reference proteome</keyword>
<dbReference type="Pfam" id="PF11064">
    <property type="entry name" value="DUF2865"/>
    <property type="match status" value="1"/>
</dbReference>